<keyword evidence="3" id="KW-1185">Reference proteome</keyword>
<organism evidence="2">
    <name type="scientific">Tepidanaerobacter syntrophicus</name>
    <dbReference type="NCBI Taxonomy" id="224999"/>
    <lineage>
        <taxon>Bacteria</taxon>
        <taxon>Bacillati</taxon>
        <taxon>Bacillota</taxon>
        <taxon>Clostridia</taxon>
        <taxon>Thermosediminibacterales</taxon>
        <taxon>Tepidanaerobacteraceae</taxon>
        <taxon>Tepidanaerobacter</taxon>
    </lineage>
</organism>
<dbReference type="STRING" id="224999.GCA_001485475_00117"/>
<evidence type="ECO:0000313" key="3">
    <source>
        <dbReference type="Proteomes" id="UP000062160"/>
    </source>
</evidence>
<name>A0A0U9HCD9_9FIRM</name>
<dbReference type="RefSeq" id="WP_059031227.1">
    <property type="nucleotide sequence ID" value="NZ_DF976995.1"/>
</dbReference>
<feature type="chain" id="PRO_5006864846" evidence="1">
    <location>
        <begin position="32"/>
        <end position="342"/>
    </location>
</feature>
<dbReference type="EMBL" id="DF976995">
    <property type="protein sequence ID" value="GAQ24134.1"/>
    <property type="molecule type" value="Genomic_DNA"/>
</dbReference>
<evidence type="ECO:0000256" key="1">
    <source>
        <dbReference type="SAM" id="SignalP"/>
    </source>
</evidence>
<evidence type="ECO:0000313" key="2">
    <source>
        <dbReference type="EMBL" id="GAQ24134.1"/>
    </source>
</evidence>
<dbReference type="Proteomes" id="UP000062160">
    <property type="component" value="Unassembled WGS sequence"/>
</dbReference>
<dbReference type="OrthoDB" id="1720542at2"/>
<dbReference type="AlphaFoldDB" id="A0A0U9HCD9"/>
<protein>
    <submittedName>
        <fullName evidence="2">Uncharacterized protein</fullName>
    </submittedName>
</protein>
<accession>A0A0U9HCD9</accession>
<gene>
    <name evidence="2" type="ORF">TSYNT_1119</name>
</gene>
<proteinExistence type="predicted"/>
<feature type="signal peptide" evidence="1">
    <location>
        <begin position="1"/>
        <end position="31"/>
    </location>
</feature>
<keyword evidence="1" id="KW-0732">Signal</keyword>
<dbReference type="NCBIfam" id="NF047340">
    <property type="entry name" value="Athe_2463_dom"/>
    <property type="match status" value="1"/>
</dbReference>
<sequence length="342" mass="38436">MIKARFKKLVSILVMATILLGVFPASPSASGLTSGDVAKGTNIKVEPVSSIDVKSFIDTMNKEMVEIYGIKNGELEFPEAIASGKLKVKVYTVSVYVDGKWVELGYIFAYGDTFGYTKNDVATINGKTVYRYIGKAGYDANDPGYDFTNIEFPYDAYVGWTFPDLLPEAKYGSPMISEPWRNPGIIKKTLNPDANRVLYEQGNQDAKQKIIEQIKLGIQLIHPELVGDPAKFNQIPWEKYVHIYQPPTYSSWGMGCIWHKDADDGQLWYKTIPIAPYQLVESKYGIITLGFLDDGKVGTIDILESVDSKNQERLLKTISEDVVVQLSSFWEQFLQVHGLQLW</sequence>
<reference evidence="2" key="1">
    <citation type="journal article" date="2016" name="Genome Announc.">
        <title>Draft Genome Sequence of the Syntrophic Lactate-Degrading Bacterium Tepidanaerobacter syntrophicus JLT.</title>
        <authorList>
            <person name="Matsuura N."/>
            <person name="Ohashi A."/>
            <person name="Tourlousse D.M."/>
            <person name="Sekiguchi Y."/>
        </authorList>
    </citation>
    <scope>NUCLEOTIDE SEQUENCE [LARGE SCALE GENOMIC DNA]</scope>
    <source>
        <strain evidence="2">JL</strain>
    </source>
</reference>